<dbReference type="EMBL" id="JBHSCL010000004">
    <property type="protein sequence ID" value="MFC4220141.1"/>
    <property type="molecule type" value="Genomic_DNA"/>
</dbReference>
<protein>
    <submittedName>
        <fullName evidence="2">Uncharacterized protein</fullName>
    </submittedName>
</protein>
<keyword evidence="3" id="KW-1185">Reference proteome</keyword>
<proteinExistence type="predicted"/>
<dbReference type="Proteomes" id="UP001595841">
    <property type="component" value="Unassembled WGS sequence"/>
</dbReference>
<reference evidence="3" key="1">
    <citation type="journal article" date="2019" name="Int. J. Syst. Evol. Microbiol.">
        <title>The Global Catalogue of Microorganisms (GCM) 10K type strain sequencing project: providing services to taxonomists for standard genome sequencing and annotation.</title>
        <authorList>
            <consortium name="The Broad Institute Genomics Platform"/>
            <consortium name="The Broad Institute Genome Sequencing Center for Infectious Disease"/>
            <person name="Wu L."/>
            <person name="Ma J."/>
        </authorList>
    </citation>
    <scope>NUCLEOTIDE SEQUENCE [LARGE SCALE GENOMIC DNA]</scope>
    <source>
        <strain evidence="3">CGMCC 1.15774</strain>
    </source>
</reference>
<organism evidence="2 3">
    <name type="scientific">Flagellimonas marina</name>
    <dbReference type="NCBI Taxonomy" id="1775168"/>
    <lineage>
        <taxon>Bacteria</taxon>
        <taxon>Pseudomonadati</taxon>
        <taxon>Bacteroidota</taxon>
        <taxon>Flavobacteriia</taxon>
        <taxon>Flavobacteriales</taxon>
        <taxon>Flavobacteriaceae</taxon>
        <taxon>Flagellimonas</taxon>
    </lineage>
</organism>
<gene>
    <name evidence="2" type="ORF">ACFOWS_08355</name>
</gene>
<dbReference type="Pfam" id="PF25589">
    <property type="entry name" value="DUF7935"/>
    <property type="match status" value="1"/>
</dbReference>
<sequence length="173" mass="19987">MSGDDILQLFAYLMPAVVTGVVAFYFFRLHTRNEDGRRRFLLHKDAQADTLPVRLQAYERMTLFLERIAINSLVVRVAPKGKNKRDYENLLINQVETEFEHNLSQQIYMSEECWNIIKAAKNATIQIIRSAGMSETDSADKLREDILNQTMEKQSPSNTALAFVKKEVSELWD</sequence>
<dbReference type="InterPro" id="IPR057695">
    <property type="entry name" value="DUF7935"/>
</dbReference>
<evidence type="ECO:0000313" key="2">
    <source>
        <dbReference type="EMBL" id="MFC4220141.1"/>
    </source>
</evidence>
<feature type="transmembrane region" description="Helical" evidence="1">
    <location>
        <begin position="6"/>
        <end position="27"/>
    </location>
</feature>
<keyword evidence="1" id="KW-1133">Transmembrane helix</keyword>
<name>A0ABV8PNF4_9FLAO</name>
<keyword evidence="1" id="KW-0812">Transmembrane</keyword>
<comment type="caution">
    <text evidence="2">The sequence shown here is derived from an EMBL/GenBank/DDBJ whole genome shotgun (WGS) entry which is preliminary data.</text>
</comment>
<evidence type="ECO:0000256" key="1">
    <source>
        <dbReference type="SAM" id="Phobius"/>
    </source>
</evidence>
<accession>A0ABV8PNF4</accession>
<keyword evidence="1" id="KW-0472">Membrane</keyword>
<dbReference type="RefSeq" id="WP_379763471.1">
    <property type="nucleotide sequence ID" value="NZ_JBHSCL010000004.1"/>
</dbReference>
<evidence type="ECO:0000313" key="3">
    <source>
        <dbReference type="Proteomes" id="UP001595841"/>
    </source>
</evidence>